<keyword evidence="2" id="KW-1185">Reference proteome</keyword>
<comment type="caution">
    <text evidence="1">The sequence shown here is derived from an EMBL/GenBank/DDBJ whole genome shotgun (WGS) entry which is preliminary data.</text>
</comment>
<accession>A0AAV1QHN7</accession>
<reference evidence="1 2" key="1">
    <citation type="submission" date="2024-01" db="EMBL/GenBank/DDBJ databases">
        <authorList>
            <person name="Alioto T."/>
            <person name="Alioto T."/>
            <person name="Gomez Garrido J."/>
        </authorList>
    </citation>
    <scope>NUCLEOTIDE SEQUENCE [LARGE SCALE GENOMIC DNA]</scope>
</reference>
<feature type="non-terminal residue" evidence="1">
    <location>
        <position position="82"/>
    </location>
</feature>
<gene>
    <name evidence="1" type="ORF">FSCOSCO3_A029514</name>
</gene>
<organism evidence="1 2">
    <name type="scientific">Scomber scombrus</name>
    <name type="common">Atlantic mackerel</name>
    <name type="synonym">Scomber vernalis</name>
    <dbReference type="NCBI Taxonomy" id="13677"/>
    <lineage>
        <taxon>Eukaryota</taxon>
        <taxon>Metazoa</taxon>
        <taxon>Chordata</taxon>
        <taxon>Craniata</taxon>
        <taxon>Vertebrata</taxon>
        <taxon>Euteleostomi</taxon>
        <taxon>Actinopterygii</taxon>
        <taxon>Neopterygii</taxon>
        <taxon>Teleostei</taxon>
        <taxon>Neoteleostei</taxon>
        <taxon>Acanthomorphata</taxon>
        <taxon>Pelagiaria</taxon>
        <taxon>Scombriformes</taxon>
        <taxon>Scombridae</taxon>
        <taxon>Scomber</taxon>
    </lineage>
</organism>
<evidence type="ECO:0000313" key="2">
    <source>
        <dbReference type="Proteomes" id="UP001314229"/>
    </source>
</evidence>
<dbReference type="Proteomes" id="UP001314229">
    <property type="component" value="Unassembled WGS sequence"/>
</dbReference>
<protein>
    <submittedName>
        <fullName evidence="1">Uncharacterized protein</fullName>
    </submittedName>
</protein>
<proteinExistence type="predicted"/>
<name>A0AAV1QHN7_SCOSC</name>
<evidence type="ECO:0000313" key="1">
    <source>
        <dbReference type="EMBL" id="CAK6983648.1"/>
    </source>
</evidence>
<sequence>MAGPSTAGEMISAIRTEVKALKSEIMDEFRATAQTIREEIVKELRTTMTSLQSTVNDHANKIIALETSQNDVTDRLEEMETR</sequence>
<dbReference type="AlphaFoldDB" id="A0AAV1QHN7"/>
<dbReference type="EMBL" id="CAWUFR010001405">
    <property type="protein sequence ID" value="CAK6983648.1"/>
    <property type="molecule type" value="Genomic_DNA"/>
</dbReference>